<keyword evidence="1" id="KW-0812">Transmembrane</keyword>
<evidence type="ECO:0000313" key="5">
    <source>
        <dbReference type="Proteomes" id="UP000515264"/>
    </source>
</evidence>
<feature type="transmembrane region" description="Helical" evidence="1">
    <location>
        <begin position="86"/>
        <end position="105"/>
    </location>
</feature>
<keyword evidence="1" id="KW-1133">Transmembrane helix</keyword>
<keyword evidence="5" id="KW-1185">Reference proteome</keyword>
<reference evidence="3 4" key="1">
    <citation type="submission" date="2016-12" db="EMBL/GenBank/DDBJ databases">
        <authorList>
            <person name="Song W.-J."/>
            <person name="Kurnit D.M."/>
        </authorList>
    </citation>
    <scope>NUCLEOTIDE SEQUENCE [LARGE SCALE GENOMIC DNA]</scope>
    <source>
        <strain evidence="3 4">CECT 9026</strain>
    </source>
</reference>
<evidence type="ECO:0000313" key="4">
    <source>
        <dbReference type="Proteomes" id="UP000184774"/>
    </source>
</evidence>
<evidence type="ECO:0000256" key="1">
    <source>
        <dbReference type="SAM" id="Phobius"/>
    </source>
</evidence>
<evidence type="ECO:0000313" key="2">
    <source>
        <dbReference type="EMBL" id="QMV14318.1"/>
    </source>
</evidence>
<organism evidence="3 4">
    <name type="scientific">Vibrio spartinae</name>
    <dbReference type="NCBI Taxonomy" id="1918945"/>
    <lineage>
        <taxon>Bacteria</taxon>
        <taxon>Pseudomonadati</taxon>
        <taxon>Pseudomonadota</taxon>
        <taxon>Gammaproteobacteria</taxon>
        <taxon>Vibrionales</taxon>
        <taxon>Vibrionaceae</taxon>
        <taxon>Vibrio</taxon>
    </lineage>
</organism>
<protein>
    <submittedName>
        <fullName evidence="2">Integral membrane protein</fullName>
    </submittedName>
</protein>
<dbReference type="InterPro" id="IPR013901">
    <property type="entry name" value="Anthrone_oxy"/>
</dbReference>
<dbReference type="EMBL" id="CP046268">
    <property type="protein sequence ID" value="QMV14318.1"/>
    <property type="molecule type" value="Genomic_DNA"/>
</dbReference>
<name>A0A1N6M6Q2_9VIBR</name>
<dbReference type="Proteomes" id="UP000184774">
    <property type="component" value="Unassembled WGS sequence"/>
</dbReference>
<dbReference type="RefSeq" id="WP_074373639.1">
    <property type="nucleotide sequence ID" value="NZ_AP024907.1"/>
</dbReference>
<dbReference type="Pfam" id="PF08592">
    <property type="entry name" value="Anthrone_oxy"/>
    <property type="match status" value="1"/>
</dbReference>
<sequence>MLILTFQALSLITAISTALLAGTYFIFHNTVMIVLAEQCGMKMMNRINKVILNKTFLTIFVLSPLCSLLLLIIGLTGGQLTTQTPLLYGTLLSILGFLITIRFNVPLNNRLALAVESDKNMWEHYLVHWVIWNQRRYYISTLAVAGFLF</sequence>
<keyword evidence="1" id="KW-0472">Membrane</keyword>
<evidence type="ECO:0000313" key="3">
    <source>
        <dbReference type="EMBL" id="SIO95128.1"/>
    </source>
</evidence>
<dbReference type="EMBL" id="FSSB01000017">
    <property type="protein sequence ID" value="SIO95128.1"/>
    <property type="molecule type" value="Genomic_DNA"/>
</dbReference>
<reference evidence="2" key="2">
    <citation type="submission" date="2019-11" db="EMBL/GenBank/DDBJ databases">
        <authorList>
            <person name="January G."/>
            <person name="Bunk B."/>
        </authorList>
    </citation>
    <scope>NUCLEOTIDE SEQUENCE</scope>
    <source>
        <strain evidence="2">3.6</strain>
    </source>
</reference>
<feature type="transmembrane region" description="Helical" evidence="1">
    <location>
        <begin position="56"/>
        <end position="80"/>
    </location>
</feature>
<dbReference type="AlphaFoldDB" id="A0A1N6M6Q2"/>
<accession>A0A1N6M6Q2</accession>
<gene>
    <name evidence="3" type="ORF">VSP9026_02867</name>
    <name evidence="2" type="ORF">Vspart_01572</name>
</gene>
<proteinExistence type="predicted"/>
<feature type="transmembrane region" description="Helical" evidence="1">
    <location>
        <begin position="6"/>
        <end position="35"/>
    </location>
</feature>
<dbReference type="OrthoDB" id="428263at2"/>
<reference evidence="2 5" key="3">
    <citation type="journal article" date="2020" name="J. Nat. Prod.">
        <title>Genomics-Metabolomics Profiling Disclosed Marine Vibrio spartinae 3.6 as a Producer of a New Branched Side Chain Prodigiosin.</title>
        <authorList>
            <person name="Vitale G.A."/>
            <person name="Sciarretta M."/>
            <person name="Palma Esposito F."/>
            <person name="January G.G."/>
            <person name="Giaccio M."/>
            <person name="Bunk B."/>
            <person name="Sproer C."/>
            <person name="Bajerski F."/>
            <person name="Power D."/>
            <person name="Festa C."/>
            <person name="Monti M.C."/>
            <person name="D'Auria M.V."/>
            <person name="de Pascale D."/>
        </authorList>
    </citation>
    <scope>NUCLEOTIDE SEQUENCE [LARGE SCALE GENOMIC DNA]</scope>
    <source>
        <strain evidence="2 5">3.6</strain>
    </source>
</reference>
<dbReference type="Proteomes" id="UP000515264">
    <property type="component" value="Chromosome 1"/>
</dbReference>